<dbReference type="PROSITE" id="PS50025">
    <property type="entry name" value="LAM_G_DOMAIN"/>
    <property type="match status" value="1"/>
</dbReference>
<sequence length="1671" mass="185187">MIFDLGLLKKDPCLNKQCHPGAICETWNDVEKAKVAVCTCLSLSDLQASGRCQLQMGELCASNGNMYPSTCHMLLDACLQQTELSIVSWTAVNQEDCRQQAGKSCADLEKFKNDFLCRRHIVPFCISEQARLRLVRQSPKIPPTPIKVIKEPPKLPVQEELHIEKPQQDYVHQIKREPQIPTSMGEKDCSFTCSMTTVQPVCGSDDRTYLSPCILKLRACQSNVVNNLHIIHWGYCPAKPPDIEPIFCDHANYCQFGAMCTNGDSGYPSYNPGSPLMTAKVEPSGAVCACDHYRCSEKWYKEPICGDDGVTYPGECFLNQAACIQQSPKHILHNGPCKSFSKEDPFFRVRSLLKFKNPCEGYTCSFNSWCVPSQDYKYPNCICYSECYDVGDSDDSGPVCGSNGMNYPSLCHLKREACSLKINIELKYWGRCDPCDSVNCPVGTICRLSTKRNPFCQCGIEECDALDSKPVCANDGRTYSSICLMRQQACLRNRQLQVLFDEICAADVNPCLEQSCQWPGEECRVDIQGRKICVCPESCPAIVVPVCGSDGVTYDSVCHLLRTACHTKTHIWTVYAGPCSTNGNVCDRHGIYCRRYEICTQDESTEMSQGASLTYITPAYKCICPSCPESGLGGKVCGTDGKTYRSECHLRVEACQKSLQNLEVKQRGACDTCLNKKCKYYSICQTDKAGRAFCACPTNCLMLRFIDPLQISFFVFFPATCSKPCPLGMECKGGQCVCRESCPKPGLLGEVCGTDGRLYPSFCELRRQACINKVTVKVDGTGMACRRPTFLTNITKGVDFQADQVGENGCGCDPIGSRDQFCDSMGRCRCHWGVEGDKCDRCAAGYWGISNNQPCVSCSCNPFGSINGTTCDSHTGQCKCKPGISGQKCDICPNGEILNGERCEGKFSQHSLPLVIFKFDSEPPRIQVAGDFLQMASRLGVHFTPLASAFIPFNTPLSLPLEFNFNFTPSVDNSNGNIALFTFRNGETNQLNYLKLEISMGNIVASYIDDLGSQMKYIRTNRRIDGSPIWVWVIVTESKNLRIRVTNSKDFIASTGESLKKISSQEYRDFLDNRATGLVLGSSSKSETPDKIYGFSGCMTGMSIKRDPKVGKVEKYTLILNGKSDGLTWKRLPSDGIKTCGGYVNSQMSTSKQQNLMNCGAQNPCKNGGECVAAANAVFEECICLPGWQGIYCESGIIFAIPPKYNGSEFLIIRAEADECVKVYLRVGRIDQFARSYFYDWLQQKFGPRQRLAIAKVCHVTHDHWHRLTIEKTGTYLTVNLDGQLGARIRLLTSFDISNSPVYLGGIPEYENYFLYDILPSKQSLVGAIQRVILNGAELILAGPALIRDHEVEYWVGVVQWQGVPCGEKYSSCSGDPNSLRHVCRPYMDTYACACSTPYTHMSIVRQIVASMGGVAFMHNATALREISQRAEEIACEANAAKFETPVKDIQHDDPLKDNDPVISFNQGHQQRVRPNPAQNIPIPTANNALRYQSAIKFGGQTVINYRNYVPKEDDFDNIRIEFKSKASDGILLLIPDKEQKINEYLSLVLTNGKSEVYLNLRGFGSTPLQILNVKSEINVSDGEWHTVEIIRTRGKVSLIVDNRLSSKELTGSDGILNNDGVVWLGGSPEHIGSMQYQRNFTGCVSALFFNEVSVDLLGGADVLYGTISSC</sequence>
<dbReference type="Gene3D" id="2.10.25.10">
    <property type="entry name" value="Laminin"/>
    <property type="match status" value="3"/>
</dbReference>
<dbReference type="InterPro" id="IPR013320">
    <property type="entry name" value="ConA-like_dom_sf"/>
</dbReference>
<dbReference type="Pfam" id="PF07648">
    <property type="entry name" value="Kazal_2"/>
    <property type="match status" value="8"/>
</dbReference>
<feature type="disulfide bond" evidence="10">
    <location>
        <begin position="1644"/>
        <end position="1671"/>
    </location>
</feature>
<dbReference type="InterPro" id="IPR000742">
    <property type="entry name" value="EGF"/>
</dbReference>
<feature type="domain" description="Kazal-like" evidence="15">
    <location>
        <begin position="183"/>
        <end position="238"/>
    </location>
</feature>
<reference evidence="16 17" key="2">
    <citation type="submission" date="2018-11" db="EMBL/GenBank/DDBJ databases">
        <authorList>
            <consortium name="Pathogen Informatics"/>
        </authorList>
    </citation>
    <scope>NUCLEOTIDE SEQUENCE [LARGE SCALE GENOMIC DNA]</scope>
</reference>
<dbReference type="SMART" id="SM00181">
    <property type="entry name" value="EGF"/>
    <property type="match status" value="2"/>
</dbReference>
<name>A0A158QFA9_HYMDI</name>
<evidence type="ECO:0000256" key="11">
    <source>
        <dbReference type="PROSITE-ProRule" id="PRU00460"/>
    </source>
</evidence>
<keyword evidence="8 11" id="KW-0424">Laminin EGF-like domain</keyword>
<evidence type="ECO:0000259" key="13">
    <source>
        <dbReference type="PROSITE" id="PS50026"/>
    </source>
</evidence>
<keyword evidence="7" id="KW-0325">Glycoprotein</keyword>
<evidence type="ECO:0000256" key="7">
    <source>
        <dbReference type="ARBA" id="ARBA00023180"/>
    </source>
</evidence>
<keyword evidence="4" id="KW-0677">Repeat</keyword>
<proteinExistence type="predicted"/>
<accession>A0A158QFA9</accession>
<evidence type="ECO:0000259" key="15">
    <source>
        <dbReference type="PROSITE" id="PS51465"/>
    </source>
</evidence>
<dbReference type="Proteomes" id="UP000274504">
    <property type="component" value="Unassembled WGS sequence"/>
</dbReference>
<keyword evidence="9" id="KW-0245">EGF-like domain</keyword>
<feature type="domain" description="Kazal-like" evidence="15">
    <location>
        <begin position="375"/>
        <end position="434"/>
    </location>
</feature>
<dbReference type="InterPro" id="IPR036058">
    <property type="entry name" value="Kazal_dom_sf"/>
</dbReference>
<dbReference type="PROSITE" id="PS50026">
    <property type="entry name" value="EGF_3"/>
    <property type="match status" value="1"/>
</dbReference>
<dbReference type="CDD" id="cd00104">
    <property type="entry name" value="KAZAL_FS"/>
    <property type="match status" value="5"/>
</dbReference>
<feature type="disulfide bond" evidence="11">
    <location>
        <begin position="830"/>
        <end position="839"/>
    </location>
</feature>
<keyword evidence="2" id="KW-0964">Secreted</keyword>
<dbReference type="CDD" id="cd00110">
    <property type="entry name" value="LamG"/>
    <property type="match status" value="1"/>
</dbReference>
<dbReference type="SMART" id="SM00180">
    <property type="entry name" value="EGF_Lam"/>
    <property type="match status" value="2"/>
</dbReference>
<dbReference type="InterPro" id="IPR002350">
    <property type="entry name" value="Kazal_dom"/>
</dbReference>
<evidence type="ECO:0000256" key="1">
    <source>
        <dbReference type="ARBA" id="ARBA00004613"/>
    </source>
</evidence>
<evidence type="ECO:0000256" key="5">
    <source>
        <dbReference type="ARBA" id="ARBA00022782"/>
    </source>
</evidence>
<evidence type="ECO:0000259" key="12">
    <source>
        <dbReference type="PROSITE" id="PS50025"/>
    </source>
</evidence>
<evidence type="ECO:0000256" key="9">
    <source>
        <dbReference type="PROSITE-ProRule" id="PRU00076"/>
    </source>
</evidence>
<organism evidence="18">
    <name type="scientific">Hymenolepis diminuta</name>
    <name type="common">Rat tapeworm</name>
    <dbReference type="NCBI Taxonomy" id="6216"/>
    <lineage>
        <taxon>Eukaryota</taxon>
        <taxon>Metazoa</taxon>
        <taxon>Spiralia</taxon>
        <taxon>Lophotrochozoa</taxon>
        <taxon>Platyhelminthes</taxon>
        <taxon>Cestoda</taxon>
        <taxon>Eucestoda</taxon>
        <taxon>Cyclophyllidea</taxon>
        <taxon>Hymenolepididae</taxon>
        <taxon>Hymenolepis</taxon>
    </lineage>
</organism>
<feature type="domain" description="Laminin EGF-like" evidence="14">
    <location>
        <begin position="810"/>
        <end position="862"/>
    </location>
</feature>
<dbReference type="STRING" id="6216.A0A158QFA9"/>
<dbReference type="Pfam" id="PF02210">
    <property type="entry name" value="Laminin_G_2"/>
    <property type="match status" value="2"/>
</dbReference>
<evidence type="ECO:0000313" key="16">
    <source>
        <dbReference type="EMBL" id="VDL60908.1"/>
    </source>
</evidence>
<dbReference type="SMART" id="SM00282">
    <property type="entry name" value="LamG"/>
    <property type="match status" value="2"/>
</dbReference>
<feature type="domain" description="Kazal-like" evidence="15">
    <location>
        <begin position="534"/>
        <end position="581"/>
    </location>
</feature>
<keyword evidence="5" id="KW-0221">Differentiation</keyword>
<feature type="disulfide bond" evidence="11">
    <location>
        <begin position="810"/>
        <end position="822"/>
    </location>
</feature>
<evidence type="ECO:0000313" key="17">
    <source>
        <dbReference type="Proteomes" id="UP000274504"/>
    </source>
</evidence>
<dbReference type="PROSITE" id="PS50027">
    <property type="entry name" value="EGF_LAM_2"/>
    <property type="match status" value="1"/>
</dbReference>
<dbReference type="Gene3D" id="3.30.60.30">
    <property type="match status" value="8"/>
</dbReference>
<protein>
    <submittedName>
        <fullName evidence="18">Kazal-like domain-containing protein</fullName>
    </submittedName>
</protein>
<evidence type="ECO:0000256" key="6">
    <source>
        <dbReference type="ARBA" id="ARBA00023157"/>
    </source>
</evidence>
<dbReference type="InterPro" id="IPR001791">
    <property type="entry name" value="Laminin_G"/>
</dbReference>
<dbReference type="PANTHER" id="PTHR13866:SF14">
    <property type="entry name" value="BM-40"/>
    <property type="match status" value="1"/>
</dbReference>
<feature type="domain" description="EGF-like" evidence="13">
    <location>
        <begin position="1155"/>
        <end position="1194"/>
    </location>
</feature>
<feature type="disulfide bond" evidence="9">
    <location>
        <begin position="1165"/>
        <end position="1182"/>
    </location>
</feature>
<dbReference type="EMBL" id="UYSG01011105">
    <property type="protein sequence ID" value="VDL60908.1"/>
    <property type="molecule type" value="Genomic_DNA"/>
</dbReference>
<dbReference type="WBParaSite" id="HDID_0000859201-mRNA-1">
    <property type="protein sequence ID" value="HDID_0000859201-mRNA-1"/>
    <property type="gene ID" value="HDID_0000859201"/>
</dbReference>
<dbReference type="Pfam" id="PF00053">
    <property type="entry name" value="EGF_laminin"/>
    <property type="match status" value="2"/>
</dbReference>
<dbReference type="SUPFAM" id="SSF49899">
    <property type="entry name" value="Concanavalin A-like lectins/glucanases"/>
    <property type="match status" value="3"/>
</dbReference>
<feature type="domain" description="Kazal-like" evidence="15">
    <location>
        <begin position="289"/>
        <end position="339"/>
    </location>
</feature>
<comment type="caution">
    <text evidence="9">Lacks conserved residue(s) required for the propagation of feature annotation.</text>
</comment>
<feature type="disulfide bond" evidence="9">
    <location>
        <begin position="1184"/>
        <end position="1193"/>
    </location>
</feature>
<dbReference type="FunFam" id="3.30.60.30:FF:000024">
    <property type="entry name" value="Transmembrane agrin"/>
    <property type="match status" value="2"/>
</dbReference>
<dbReference type="InterPro" id="IPR003645">
    <property type="entry name" value="Fol_N"/>
</dbReference>
<feature type="domain" description="Kazal-like" evidence="15">
    <location>
        <begin position="623"/>
        <end position="672"/>
    </location>
</feature>
<evidence type="ECO:0000259" key="14">
    <source>
        <dbReference type="PROSITE" id="PS50027"/>
    </source>
</evidence>
<dbReference type="PROSITE" id="PS51465">
    <property type="entry name" value="KAZAL_2"/>
    <property type="match status" value="7"/>
</dbReference>
<dbReference type="PRINTS" id="PR00011">
    <property type="entry name" value="EGFLAMININ"/>
</dbReference>
<dbReference type="PROSITE" id="PS01248">
    <property type="entry name" value="EGF_LAM_1"/>
    <property type="match status" value="1"/>
</dbReference>
<dbReference type="SMART" id="SM00280">
    <property type="entry name" value="KAZAL"/>
    <property type="match status" value="8"/>
</dbReference>
<dbReference type="SUPFAM" id="SSF100895">
    <property type="entry name" value="Kazal-type serine protease inhibitors"/>
    <property type="match status" value="8"/>
</dbReference>
<dbReference type="InterPro" id="IPR002049">
    <property type="entry name" value="LE_dom"/>
</dbReference>
<dbReference type="SUPFAM" id="SSF57184">
    <property type="entry name" value="Growth factor receptor domain"/>
    <property type="match status" value="1"/>
</dbReference>
<evidence type="ECO:0000256" key="10">
    <source>
        <dbReference type="PROSITE-ProRule" id="PRU00122"/>
    </source>
</evidence>
<dbReference type="GO" id="GO:0050840">
    <property type="term" value="F:extracellular matrix binding"/>
    <property type="evidence" value="ECO:0007669"/>
    <property type="project" value="TreeGrafter"/>
</dbReference>
<dbReference type="GO" id="GO:0005615">
    <property type="term" value="C:extracellular space"/>
    <property type="evidence" value="ECO:0007669"/>
    <property type="project" value="TreeGrafter"/>
</dbReference>
<feature type="domain" description="Laminin G" evidence="12">
    <location>
        <begin position="1493"/>
        <end position="1671"/>
    </location>
</feature>
<dbReference type="PROSITE" id="PS01186">
    <property type="entry name" value="EGF_2"/>
    <property type="match status" value="1"/>
</dbReference>
<dbReference type="OrthoDB" id="88467at2759"/>
<dbReference type="InterPro" id="IPR009030">
    <property type="entry name" value="Growth_fac_rcpt_cys_sf"/>
</dbReference>
<dbReference type="SMART" id="SM00274">
    <property type="entry name" value="FOLN"/>
    <property type="match status" value="5"/>
</dbReference>
<dbReference type="PANTHER" id="PTHR13866">
    <property type="entry name" value="SPARC OSTEONECTIN"/>
    <property type="match status" value="1"/>
</dbReference>
<evidence type="ECO:0000256" key="8">
    <source>
        <dbReference type="ARBA" id="ARBA00023292"/>
    </source>
</evidence>
<evidence type="ECO:0000256" key="2">
    <source>
        <dbReference type="ARBA" id="ARBA00022525"/>
    </source>
</evidence>
<dbReference type="Gene3D" id="2.60.120.200">
    <property type="match status" value="3"/>
</dbReference>
<keyword evidence="6 9" id="KW-1015">Disulfide bond</keyword>
<dbReference type="PROSITE" id="PS00022">
    <property type="entry name" value="EGF_1"/>
    <property type="match status" value="1"/>
</dbReference>
<dbReference type="GO" id="GO:0030154">
    <property type="term" value="P:cell differentiation"/>
    <property type="evidence" value="ECO:0007669"/>
    <property type="project" value="UniProtKB-KW"/>
</dbReference>
<keyword evidence="3" id="KW-0732">Signal</keyword>
<feature type="domain" description="Kazal-like" evidence="15">
    <location>
        <begin position="737"/>
        <end position="784"/>
    </location>
</feature>
<reference evidence="18" key="1">
    <citation type="submission" date="2016-04" db="UniProtKB">
        <authorList>
            <consortium name="WormBaseParasite"/>
        </authorList>
    </citation>
    <scope>IDENTIFICATION</scope>
</reference>
<dbReference type="CDD" id="cd00055">
    <property type="entry name" value="EGF_Lam"/>
    <property type="match status" value="2"/>
</dbReference>
<dbReference type="GO" id="GO:0005509">
    <property type="term" value="F:calcium ion binding"/>
    <property type="evidence" value="ECO:0007669"/>
    <property type="project" value="TreeGrafter"/>
</dbReference>
<evidence type="ECO:0000256" key="4">
    <source>
        <dbReference type="ARBA" id="ARBA00022737"/>
    </source>
</evidence>
<evidence type="ECO:0000313" key="18">
    <source>
        <dbReference type="WBParaSite" id="HDID_0000859201-mRNA-1"/>
    </source>
</evidence>
<feature type="domain" description="Kazal-like" evidence="15">
    <location>
        <begin position="450"/>
        <end position="506"/>
    </location>
</feature>
<evidence type="ECO:0000256" key="3">
    <source>
        <dbReference type="ARBA" id="ARBA00022729"/>
    </source>
</evidence>
<dbReference type="FunFam" id="2.10.25.10:FF:000090">
    <property type="entry name" value="laminin subunit alpha"/>
    <property type="match status" value="1"/>
</dbReference>
<comment type="subcellular location">
    <subcellularLocation>
        <location evidence="1">Secreted</location>
    </subcellularLocation>
</comment>
<dbReference type="GO" id="GO:0005518">
    <property type="term" value="F:collagen binding"/>
    <property type="evidence" value="ECO:0007669"/>
    <property type="project" value="TreeGrafter"/>
</dbReference>
<gene>
    <name evidence="16" type="ORF">HDID_LOCUS8590</name>
</gene>